<feature type="transmembrane region" description="Helical" evidence="5">
    <location>
        <begin position="129"/>
        <end position="148"/>
    </location>
</feature>
<feature type="transmembrane region" description="Helical" evidence="5">
    <location>
        <begin position="252"/>
        <end position="270"/>
    </location>
</feature>
<dbReference type="InterPro" id="IPR007016">
    <property type="entry name" value="O-antigen_ligase-rel_domated"/>
</dbReference>
<feature type="transmembrane region" description="Helical" evidence="5">
    <location>
        <begin position="33"/>
        <end position="52"/>
    </location>
</feature>
<sequence>MIKNKKIGIFLFLFFVCYIVLPSYFAIEISASFPLITMSRVLLVILCLSYIYKCRGRIKLSIANKNAGINRKLIIYFAIVIGISIYFLTTIFNAALDQLMSIFIEEVLVIWIISCTVTTKEKLIRCLEVMVYASGVVAIVSITGLLVGENPFYYLNTVSREMLMANFSRMGLMRLEAGFGHAVYYGLYCTVMIPIAMYFYENSGRNRFRYMVCIILNIIALVLSNSRGTLVAFILVVCIMLFQKKRNQLKKYQIFIISAAMVFAIAVIFVPELSNYISDVFKSLVYIISPSTGTIDNYGTNADGLTSRMAQLSGITWTFKQSPIVGLGPDAMKRGVLSYYWLGNWQVTNTYDIGYVKIFCEYGILGSIGFLVLYSMILKLCIGKKYKNNDGIAEMFKFCFLAYFISMLSVTGVDKLFWVLVGLLISYVNICLSEKA</sequence>
<feature type="transmembrane region" description="Helical" evidence="5">
    <location>
        <begin position="73"/>
        <end position="92"/>
    </location>
</feature>
<name>A0A168NUZ9_9CLOT</name>
<dbReference type="OrthoDB" id="2025581at2"/>
<feature type="transmembrane region" description="Helical" evidence="5">
    <location>
        <begin position="416"/>
        <end position="432"/>
    </location>
</feature>
<dbReference type="RefSeq" id="WP_063555756.1">
    <property type="nucleotide sequence ID" value="NZ_LITT01000023.1"/>
</dbReference>
<dbReference type="Proteomes" id="UP000077407">
    <property type="component" value="Unassembled WGS sequence"/>
</dbReference>
<dbReference type="Pfam" id="PF04932">
    <property type="entry name" value="Wzy_C"/>
    <property type="match status" value="1"/>
</dbReference>
<feature type="transmembrane region" description="Helical" evidence="5">
    <location>
        <begin position="7"/>
        <end position="27"/>
    </location>
</feature>
<dbReference type="GO" id="GO:0016874">
    <property type="term" value="F:ligase activity"/>
    <property type="evidence" value="ECO:0007669"/>
    <property type="project" value="UniProtKB-KW"/>
</dbReference>
<keyword evidence="4 5" id="KW-0472">Membrane</keyword>
<dbReference type="PATRIC" id="fig|1538.10.peg.1941"/>
<dbReference type="PANTHER" id="PTHR37422:SF13">
    <property type="entry name" value="LIPOPOLYSACCHARIDE BIOSYNTHESIS PROTEIN PA4999-RELATED"/>
    <property type="match status" value="1"/>
</dbReference>
<keyword evidence="7" id="KW-0436">Ligase</keyword>
<feature type="transmembrane region" description="Helical" evidence="5">
    <location>
        <begin position="394"/>
        <end position="410"/>
    </location>
</feature>
<evidence type="ECO:0000256" key="2">
    <source>
        <dbReference type="ARBA" id="ARBA00022692"/>
    </source>
</evidence>
<evidence type="ECO:0000256" key="4">
    <source>
        <dbReference type="ARBA" id="ARBA00023136"/>
    </source>
</evidence>
<organism evidence="7 8">
    <name type="scientific">Clostridium ljungdahlii</name>
    <dbReference type="NCBI Taxonomy" id="1538"/>
    <lineage>
        <taxon>Bacteria</taxon>
        <taxon>Bacillati</taxon>
        <taxon>Bacillota</taxon>
        <taxon>Clostridia</taxon>
        <taxon>Eubacteriales</taxon>
        <taxon>Clostridiaceae</taxon>
        <taxon>Clostridium</taxon>
    </lineage>
</organism>
<dbReference type="PANTHER" id="PTHR37422">
    <property type="entry name" value="TEICHURONIC ACID BIOSYNTHESIS PROTEIN TUAE"/>
    <property type="match status" value="1"/>
</dbReference>
<proteinExistence type="predicted"/>
<evidence type="ECO:0000313" key="8">
    <source>
        <dbReference type="Proteomes" id="UP000077407"/>
    </source>
</evidence>
<comment type="caution">
    <text evidence="7">The sequence shown here is derived from an EMBL/GenBank/DDBJ whole genome shotgun (WGS) entry which is preliminary data.</text>
</comment>
<feature type="transmembrane region" description="Helical" evidence="5">
    <location>
        <begin position="229"/>
        <end position="245"/>
    </location>
</feature>
<feature type="transmembrane region" description="Helical" evidence="5">
    <location>
        <begin position="362"/>
        <end position="382"/>
    </location>
</feature>
<protein>
    <submittedName>
        <fullName evidence="7">O-Antigen ligase</fullName>
    </submittedName>
</protein>
<evidence type="ECO:0000256" key="5">
    <source>
        <dbReference type="SAM" id="Phobius"/>
    </source>
</evidence>
<evidence type="ECO:0000313" key="7">
    <source>
        <dbReference type="EMBL" id="OAA86943.1"/>
    </source>
</evidence>
<keyword evidence="2 5" id="KW-0812">Transmembrane</keyword>
<feature type="transmembrane region" description="Helical" evidence="5">
    <location>
        <begin position="182"/>
        <end position="200"/>
    </location>
</feature>
<feature type="domain" description="O-antigen ligase-related" evidence="6">
    <location>
        <begin position="214"/>
        <end position="371"/>
    </location>
</feature>
<dbReference type="AlphaFoldDB" id="A0A168NUZ9"/>
<evidence type="ECO:0000259" key="6">
    <source>
        <dbReference type="Pfam" id="PF04932"/>
    </source>
</evidence>
<comment type="subcellular location">
    <subcellularLocation>
        <location evidence="1">Membrane</location>
        <topology evidence="1">Multi-pass membrane protein</topology>
    </subcellularLocation>
</comment>
<dbReference type="EMBL" id="LITT01000023">
    <property type="protein sequence ID" value="OAA86943.1"/>
    <property type="molecule type" value="Genomic_DNA"/>
</dbReference>
<evidence type="ECO:0000256" key="1">
    <source>
        <dbReference type="ARBA" id="ARBA00004141"/>
    </source>
</evidence>
<evidence type="ECO:0000256" key="3">
    <source>
        <dbReference type="ARBA" id="ARBA00022989"/>
    </source>
</evidence>
<gene>
    <name evidence="7" type="ORF">WY13_02338</name>
</gene>
<accession>A0A168NUZ9</accession>
<dbReference type="InterPro" id="IPR051533">
    <property type="entry name" value="WaaL-like"/>
</dbReference>
<dbReference type="GO" id="GO:0016020">
    <property type="term" value="C:membrane"/>
    <property type="evidence" value="ECO:0007669"/>
    <property type="project" value="UniProtKB-SubCell"/>
</dbReference>
<keyword evidence="3 5" id="KW-1133">Transmembrane helix</keyword>
<reference evidence="7 8" key="1">
    <citation type="journal article" date="2015" name="Biotechnol. Bioeng.">
        <title>Genome sequence and phenotypic characterization of Caulobacter segnis.</title>
        <authorList>
            <person name="Patel S."/>
            <person name="Fletcher B."/>
            <person name="Scott D.C."/>
            <person name="Ely B."/>
        </authorList>
    </citation>
    <scope>NUCLEOTIDE SEQUENCE [LARGE SCALE GENOMIC DNA]</scope>
    <source>
        <strain evidence="7 8">ERI-2</strain>
    </source>
</reference>